<name>A0A2U1STX8_METSR</name>
<evidence type="ECO:0000313" key="4">
    <source>
        <dbReference type="Proteomes" id="UP000245137"/>
    </source>
</evidence>
<dbReference type="InterPro" id="IPR001173">
    <property type="entry name" value="Glyco_trans_2-like"/>
</dbReference>
<dbReference type="RefSeq" id="WP_108916106.1">
    <property type="nucleotide sequence ID" value="NZ_BGJY01000002.1"/>
</dbReference>
<reference evidence="3 4" key="1">
    <citation type="journal article" date="2018" name="Appl. Microbiol. Biotechnol.">
        <title>Co-cultivation of the strictly anaerobic methanogen Methanosarcina barkeri with aerobic methanotrophs in an oxygen-limited membrane bioreactor.</title>
        <authorList>
            <person name="In 't Zandt M.H."/>
            <person name="van den Bosch T.J.M."/>
            <person name="Rijkers R."/>
            <person name="van Kessel M.A.H.J."/>
            <person name="Jetten M.S.M."/>
            <person name="Welte C.U."/>
        </authorList>
    </citation>
    <scope>NUCLEOTIDE SEQUENCE [LARGE SCALE GENOMIC DNA]</scope>
    <source>
        <strain evidence="3 4">DSM 17706</strain>
    </source>
</reference>
<keyword evidence="3" id="KW-0808">Transferase</keyword>
<dbReference type="Gene3D" id="3.90.550.10">
    <property type="entry name" value="Spore Coat Polysaccharide Biosynthesis Protein SpsA, Chain A"/>
    <property type="match status" value="1"/>
</dbReference>
<dbReference type="AlphaFoldDB" id="A0A2U1STX8"/>
<comment type="similarity">
    <text evidence="1">Belongs to the glycosyltransferase 2 family. WaaE/KdtX subfamily.</text>
</comment>
<keyword evidence="4" id="KW-1185">Reference proteome</keyword>
<evidence type="ECO:0000259" key="2">
    <source>
        <dbReference type="Pfam" id="PF00535"/>
    </source>
</evidence>
<dbReference type="GO" id="GO:0016740">
    <property type="term" value="F:transferase activity"/>
    <property type="evidence" value="ECO:0007669"/>
    <property type="project" value="UniProtKB-KW"/>
</dbReference>
<gene>
    <name evidence="3" type="ORF">C5689_04650</name>
</gene>
<organism evidence="3 4">
    <name type="scientific">Methylosinus sporium</name>
    <dbReference type="NCBI Taxonomy" id="428"/>
    <lineage>
        <taxon>Bacteria</taxon>
        <taxon>Pseudomonadati</taxon>
        <taxon>Pseudomonadota</taxon>
        <taxon>Alphaproteobacteria</taxon>
        <taxon>Hyphomicrobiales</taxon>
        <taxon>Methylocystaceae</taxon>
        <taxon>Methylosinus</taxon>
    </lineage>
</organism>
<dbReference type="Pfam" id="PF00535">
    <property type="entry name" value="Glycos_transf_2"/>
    <property type="match status" value="1"/>
</dbReference>
<dbReference type="InterPro" id="IPR029044">
    <property type="entry name" value="Nucleotide-diphossugar_trans"/>
</dbReference>
<protein>
    <submittedName>
        <fullName evidence="3">Glycosyltransferase family 2 protein</fullName>
    </submittedName>
</protein>
<dbReference type="EMBL" id="PUIV01000004">
    <property type="protein sequence ID" value="PWB95082.1"/>
    <property type="molecule type" value="Genomic_DNA"/>
</dbReference>
<dbReference type="PANTHER" id="PTHR43630:SF2">
    <property type="entry name" value="GLYCOSYLTRANSFERASE"/>
    <property type="match status" value="1"/>
</dbReference>
<dbReference type="Proteomes" id="UP000245137">
    <property type="component" value="Unassembled WGS sequence"/>
</dbReference>
<dbReference type="SUPFAM" id="SSF53448">
    <property type="entry name" value="Nucleotide-diphospho-sugar transferases"/>
    <property type="match status" value="1"/>
</dbReference>
<comment type="caution">
    <text evidence="3">The sequence shown here is derived from an EMBL/GenBank/DDBJ whole genome shotgun (WGS) entry which is preliminary data.</text>
</comment>
<sequence length="321" mass="37542">MSCVQEARDGRGSFSRGAGKLSITAIILTFDEEVHIERCLTRIAPLVERIIVVDSFSTDRTVAIARGLGAEVVQRAFKNQAEQFQWAQSSCVIATEWVLRLDADEYLEPGLIDTLRHCLSALPDDVTGLDLKLKVVFRNRWIRFGGYYSTLLTRLWRSGAGYYEQRWMDERVVLTRGRSIRVKGGDLVDHSLKDIDWWTDKHNRYATRQMVDFINREHSLFAIDHRVDRNAHAQARWKRFLRNRVFAGAPLYLRSLLYFFYRYILRFGFLDGREGLLFHVLHGLWYFLLIDAKVDEARGYISENGVDAFRDHLRRRHRIAL</sequence>
<dbReference type="PANTHER" id="PTHR43630">
    <property type="entry name" value="POLY-BETA-1,6-N-ACETYL-D-GLUCOSAMINE SYNTHASE"/>
    <property type="match status" value="1"/>
</dbReference>
<proteinExistence type="inferred from homology"/>
<evidence type="ECO:0000313" key="3">
    <source>
        <dbReference type="EMBL" id="PWB95082.1"/>
    </source>
</evidence>
<evidence type="ECO:0000256" key="1">
    <source>
        <dbReference type="ARBA" id="ARBA00038494"/>
    </source>
</evidence>
<dbReference type="OrthoDB" id="9815923at2"/>
<accession>A0A2U1STX8</accession>
<feature type="domain" description="Glycosyltransferase 2-like" evidence="2">
    <location>
        <begin position="25"/>
        <end position="125"/>
    </location>
</feature>
<dbReference type="CDD" id="cd02511">
    <property type="entry name" value="Beta4Glucosyltransferase"/>
    <property type="match status" value="1"/>
</dbReference>